<dbReference type="Proteomes" id="UP001240984">
    <property type="component" value="Unassembled WGS sequence"/>
</dbReference>
<gene>
    <name evidence="1" type="ORF">J2S43_003531</name>
</gene>
<evidence type="ECO:0000313" key="2">
    <source>
        <dbReference type="Proteomes" id="UP001240984"/>
    </source>
</evidence>
<dbReference type="EMBL" id="JAUSRA010000001">
    <property type="protein sequence ID" value="MDP9795019.1"/>
    <property type="molecule type" value="Genomic_DNA"/>
</dbReference>
<comment type="caution">
    <text evidence="1">The sequence shown here is derived from an EMBL/GenBank/DDBJ whole genome shotgun (WGS) entry which is preliminary data.</text>
</comment>
<organism evidence="1 2">
    <name type="scientific">Catenuloplanes nepalensis</name>
    <dbReference type="NCBI Taxonomy" id="587533"/>
    <lineage>
        <taxon>Bacteria</taxon>
        <taxon>Bacillati</taxon>
        <taxon>Actinomycetota</taxon>
        <taxon>Actinomycetes</taxon>
        <taxon>Micromonosporales</taxon>
        <taxon>Micromonosporaceae</taxon>
        <taxon>Catenuloplanes</taxon>
    </lineage>
</organism>
<evidence type="ECO:0008006" key="3">
    <source>
        <dbReference type="Google" id="ProtNLM"/>
    </source>
</evidence>
<evidence type="ECO:0000313" key="1">
    <source>
        <dbReference type="EMBL" id="MDP9795019.1"/>
    </source>
</evidence>
<name>A0ABT9MUH4_9ACTN</name>
<sequence length="107" mass="12150">MTTDALPSRYAGARERIPAWEAFRGPDHGVVHLPHHLAWSGPTSYDVGDMRQRLTLYSILLDCGQSDDLAAYINRSLLTTDWPNMRRLTSRELIAVWEQHLPHLTAA</sequence>
<reference evidence="1 2" key="1">
    <citation type="submission" date="2023-07" db="EMBL/GenBank/DDBJ databases">
        <title>Sequencing the genomes of 1000 actinobacteria strains.</title>
        <authorList>
            <person name="Klenk H.-P."/>
        </authorList>
    </citation>
    <scope>NUCLEOTIDE SEQUENCE [LARGE SCALE GENOMIC DNA]</scope>
    <source>
        <strain evidence="1 2">DSM 44710</strain>
    </source>
</reference>
<proteinExistence type="predicted"/>
<keyword evidence="2" id="KW-1185">Reference proteome</keyword>
<accession>A0ABT9MUH4</accession>
<dbReference type="RefSeq" id="WP_306830481.1">
    <property type="nucleotide sequence ID" value="NZ_JAUSRA010000001.1"/>
</dbReference>
<protein>
    <recommendedName>
        <fullName evidence="3">Transcriptional regulator</fullName>
    </recommendedName>
</protein>